<evidence type="ECO:0000256" key="4">
    <source>
        <dbReference type="ARBA" id="ARBA00022553"/>
    </source>
</evidence>
<dbReference type="Gene3D" id="3.30.70.2490">
    <property type="match status" value="1"/>
</dbReference>
<dbReference type="InterPro" id="IPR020841">
    <property type="entry name" value="PKS_Beta-ketoAc_synthase_dom"/>
</dbReference>
<evidence type="ECO:0000256" key="5">
    <source>
        <dbReference type="ARBA" id="ARBA00022679"/>
    </source>
</evidence>
<feature type="binding site" evidence="21">
    <location>
        <position position="1802"/>
    </location>
    <ligand>
        <name>acetyl-CoA</name>
        <dbReference type="ChEBI" id="CHEBI:57288"/>
    </ligand>
</feature>
<dbReference type="GO" id="GO:0042759">
    <property type="term" value="P:long-chain fatty acid biosynthetic process"/>
    <property type="evidence" value="ECO:0007669"/>
    <property type="project" value="UniProtKB-UniRule"/>
</dbReference>
<evidence type="ECO:0000256" key="9">
    <source>
        <dbReference type="ARBA" id="ARBA00022857"/>
    </source>
</evidence>
<dbReference type="FunFam" id="3.30.70.2490:FF:000001">
    <property type="entry name" value="Fatty acid synthase subunit alpha"/>
    <property type="match status" value="1"/>
</dbReference>
<dbReference type="NCBIfam" id="TIGR00556">
    <property type="entry name" value="pantethn_trn"/>
    <property type="match status" value="1"/>
</dbReference>
<evidence type="ECO:0000256" key="14">
    <source>
        <dbReference type="ARBA" id="ARBA00023268"/>
    </source>
</evidence>
<dbReference type="HAMAP" id="MF_00101">
    <property type="entry name" value="AcpS"/>
    <property type="match status" value="1"/>
</dbReference>
<keyword evidence="3" id="KW-0444">Lipid biosynthesis</keyword>
<dbReference type="SUPFAM" id="SSF53901">
    <property type="entry name" value="Thiolase-like"/>
    <property type="match status" value="2"/>
</dbReference>
<dbReference type="InterPro" id="IPR004568">
    <property type="entry name" value="Ppantetheine-prot_Trfase_dom"/>
</dbReference>
<evidence type="ECO:0000256" key="19">
    <source>
        <dbReference type="PIRNR" id="PIRNR000454"/>
    </source>
</evidence>
<feature type="binding site" evidence="21">
    <location>
        <begin position="1835"/>
        <end position="1838"/>
    </location>
    <ligand>
        <name>acetyl-CoA</name>
        <dbReference type="ChEBI" id="CHEBI:57288"/>
    </ligand>
</feature>
<keyword evidence="14" id="KW-0511">Multifunctional enzyme</keyword>
<name>A0A875S4C7_EENNA</name>
<evidence type="ECO:0000256" key="1">
    <source>
        <dbReference type="ARBA" id="ARBA00007485"/>
    </source>
</evidence>
<evidence type="ECO:0000256" key="10">
    <source>
        <dbReference type="ARBA" id="ARBA00023002"/>
    </source>
</evidence>
<evidence type="ECO:0000256" key="24">
    <source>
        <dbReference type="SAM" id="MobiDB-lite"/>
    </source>
</evidence>
<evidence type="ECO:0000256" key="2">
    <source>
        <dbReference type="ARBA" id="ARBA00022450"/>
    </source>
</evidence>
<dbReference type="Pfam" id="PF01648">
    <property type="entry name" value="ACPS"/>
    <property type="match status" value="1"/>
</dbReference>
<dbReference type="CDD" id="cd00828">
    <property type="entry name" value="elong_cond_enzymes"/>
    <property type="match status" value="1"/>
</dbReference>
<evidence type="ECO:0000256" key="17">
    <source>
        <dbReference type="ARBA" id="ARBA00049541"/>
    </source>
</evidence>
<evidence type="ECO:0000256" key="11">
    <source>
        <dbReference type="ARBA" id="ARBA00023027"/>
    </source>
</evidence>
<evidence type="ECO:0000256" key="8">
    <source>
        <dbReference type="ARBA" id="ARBA00022842"/>
    </source>
</evidence>
<evidence type="ECO:0000256" key="12">
    <source>
        <dbReference type="ARBA" id="ARBA00023098"/>
    </source>
</evidence>
<dbReference type="PANTHER" id="PTHR10982">
    <property type="entry name" value="MALONYL COA-ACYL CARRIER PROTEIN TRANSACYLASE"/>
    <property type="match status" value="1"/>
</dbReference>
<dbReference type="InterPro" id="IPR008278">
    <property type="entry name" value="4-PPantetheinyl_Trfase_dom"/>
</dbReference>
<dbReference type="InterPro" id="IPR016039">
    <property type="entry name" value="Thiolase-like"/>
</dbReference>
<dbReference type="InterPro" id="IPR016035">
    <property type="entry name" value="Acyl_Trfase/lysoPLipase"/>
</dbReference>
<comment type="similarity">
    <text evidence="1 19">Belongs to the thiolase-like superfamily. Fungal fatty acid synthetase subunit alpha family.</text>
</comment>
<evidence type="ECO:0000256" key="16">
    <source>
        <dbReference type="ARBA" id="ARBA00048508"/>
    </source>
</evidence>
<dbReference type="RefSeq" id="XP_038780066.1">
    <property type="nucleotide sequence ID" value="XM_038924138.1"/>
</dbReference>
<keyword evidence="7" id="KW-0276">Fatty acid metabolism</keyword>
<feature type="binding site" evidence="22">
    <location>
        <position position="1866"/>
    </location>
    <ligand>
        <name>Mg(2+)</name>
        <dbReference type="ChEBI" id="CHEBI:18420"/>
    </ligand>
</feature>
<dbReference type="PROSITE" id="PS52004">
    <property type="entry name" value="KS3_2"/>
    <property type="match status" value="1"/>
</dbReference>
<evidence type="ECO:0000313" key="27">
    <source>
        <dbReference type="EMBL" id="QPG76501.1"/>
    </source>
</evidence>
<feature type="domain" description="Carrier" evidence="25">
    <location>
        <begin position="142"/>
        <end position="217"/>
    </location>
</feature>
<comment type="function">
    <text evidence="18">Fatty acid synthetase catalyzes the formation of long-chain fatty acids from acetyl-CoA, malonyl-CoA and NADPH. The alpha subunit contains domains for: acyl carrier protein, 3-oxoacyl-[acyl-carrier-protein] reductase, and 3-oxoacyl-[acyl-carrier-protein] synthase.</text>
</comment>
<dbReference type="EC" id="2.3.1.41" evidence="19"/>
<dbReference type="GO" id="GO:0008897">
    <property type="term" value="F:holo-[acyl-carrier-protein] synthase activity"/>
    <property type="evidence" value="ECO:0007669"/>
    <property type="project" value="InterPro"/>
</dbReference>
<evidence type="ECO:0000256" key="23">
    <source>
        <dbReference type="PIRSR" id="PIRSR000454-4"/>
    </source>
</evidence>
<dbReference type="InterPro" id="IPR040899">
    <property type="entry name" value="Fas_alpha_ACP"/>
</dbReference>
<dbReference type="InterPro" id="IPR014030">
    <property type="entry name" value="Ketoacyl_synth_N"/>
</dbReference>
<feature type="binding site" evidence="21">
    <location>
        <begin position="1766"/>
        <end position="1768"/>
    </location>
    <ligand>
        <name>acetyl-CoA</name>
        <dbReference type="ChEBI" id="CHEBI:57288"/>
    </ligand>
</feature>
<keyword evidence="28" id="KW-1185">Reference proteome</keyword>
<dbReference type="InterPro" id="IPR014031">
    <property type="entry name" value="Ketoacyl_synth_C"/>
</dbReference>
<dbReference type="InterPro" id="IPR041550">
    <property type="entry name" value="FASI_helical"/>
</dbReference>
<feature type="region of interest" description="Disordered" evidence="24">
    <location>
        <begin position="1343"/>
        <end position="1362"/>
    </location>
</feature>
<dbReference type="Pfam" id="PF18314">
    <property type="entry name" value="FAS_I_H"/>
    <property type="match status" value="1"/>
</dbReference>
<feature type="binding site" evidence="22">
    <location>
        <position position="1767"/>
    </location>
    <ligand>
        <name>Mg(2+)</name>
        <dbReference type="ChEBI" id="CHEBI:18420"/>
    </ligand>
</feature>
<keyword evidence="5 19" id="KW-0808">Transferase</keyword>
<keyword evidence="12" id="KW-0443">Lipid metabolism</keyword>
<dbReference type="Pfam" id="PF02801">
    <property type="entry name" value="Ketoacyl-synt_C"/>
    <property type="match status" value="1"/>
</dbReference>
<dbReference type="GO" id="GO:0004312">
    <property type="term" value="F:fatty acid synthase activity"/>
    <property type="evidence" value="ECO:0007669"/>
    <property type="project" value="InterPro"/>
</dbReference>
<accession>A0A875S4C7</accession>
<keyword evidence="11" id="KW-0520">NAD</keyword>
<dbReference type="FunFam" id="3.90.470.20:FF:000005">
    <property type="entry name" value="Fatty acid synthase alpha subunit FasA"/>
    <property type="match status" value="1"/>
</dbReference>
<feature type="binding site" evidence="21">
    <location>
        <begin position="1811"/>
        <end position="1827"/>
    </location>
    <ligand>
        <name>acetyl-CoA</name>
        <dbReference type="ChEBI" id="CHEBI:57288"/>
    </ligand>
</feature>
<dbReference type="InterPro" id="IPR047224">
    <property type="entry name" value="FAS_alpha_su_C"/>
</dbReference>
<dbReference type="PROSITE" id="PS50075">
    <property type="entry name" value="CARRIER"/>
    <property type="match status" value="1"/>
</dbReference>
<dbReference type="CDD" id="cd08950">
    <property type="entry name" value="KR_fFAS_SDR_c_like"/>
    <property type="match status" value="1"/>
</dbReference>
<evidence type="ECO:0000259" key="25">
    <source>
        <dbReference type="PROSITE" id="PS50075"/>
    </source>
</evidence>
<keyword evidence="6 22" id="KW-0479">Metal-binding</keyword>
<keyword evidence="9" id="KW-0521">NADP</keyword>
<keyword evidence="2 19" id="KW-0596">Phosphopantetheine</keyword>
<dbReference type="OrthoDB" id="4251012at2759"/>
<dbReference type="FunFam" id="3.90.25.70:FF:000001">
    <property type="entry name" value="Fatty acid synthase subunit alpha"/>
    <property type="match status" value="1"/>
</dbReference>
<dbReference type="Gene3D" id="6.10.140.1410">
    <property type="match status" value="1"/>
</dbReference>
<feature type="binding site" evidence="22">
    <location>
        <position position="1867"/>
    </location>
    <ligand>
        <name>Mg(2+)</name>
        <dbReference type="ChEBI" id="CHEBI:18420"/>
    </ligand>
</feature>
<evidence type="ECO:0000256" key="15">
    <source>
        <dbReference type="ARBA" id="ARBA00048237"/>
    </source>
</evidence>
<keyword evidence="8 22" id="KW-0460">Magnesium</keyword>
<dbReference type="Gene3D" id="6.10.250.1930">
    <property type="match status" value="1"/>
</dbReference>
<dbReference type="InterPro" id="IPR009081">
    <property type="entry name" value="PP-bd_ACP"/>
</dbReference>
<keyword evidence="10" id="KW-0560">Oxidoreductase</keyword>
<dbReference type="GO" id="GO:0004315">
    <property type="term" value="F:3-oxoacyl-[acyl-carrier-protein] synthase activity"/>
    <property type="evidence" value="ECO:0007669"/>
    <property type="project" value="UniProtKB-EC"/>
</dbReference>
<sequence length="1880" mass="207555">MKPEIAQELSHTLLTELLAYQFASPVRWIETQDVFLKDYNTERVVEIGPSPTLANMAMKTIKNKYESYDAALSLQRQVLCYSKDEKEIYYTPDPAEVETTDEEVKPNASAPVPAAAAATAAAPVTVSAPPAAAASDIPDEAINASMIVRTIVAHKLKKTLEDISMGKAIKDLVGGKSTVQNEIVGDLGKEFGNTPEKPEDMPLQELSEAFQETFGGSFGKVTSSLVARLASSKMPGGFSVGTARRYMKSRWGLQQGRQDAVLLYAVTSEPPQRLGAEADANAFFDTLVQRYAAKQGVNLAQAGASNAGGVGAGAAVVDSAALEAISKENKTMARQQLETLARYLKLDLTKGDRSLIKQEEATKVLQAELDLWAEEHGEFYASGIKPAFSRPKARVYDSYWNWARQDALSMYFDIIFGNLTSVDRETVTQCIQIMNRANPTLIEFMQYHIDQTPTEKGETYELAKRLGQQLIDNCREVLGHDPVYKDVSYPTGPKTTVDAKGNVVYEEVPQDAYRKLEQYVHTMAQGGEMTKDKSHHSIQEDLRRVYKAISKQASVESKLEFGKLYKQLIEFVDRNSEIEVSKSTNAVLDEGASSDNDKDTAEIASLKDYSEIKRPVSETIPPETIPFLHIRRKDRFGTWVYDKQRSAIFLDELENAAVNGITFKGKYALITGAGKGSIGSQVLQGLLSGGAKVIVTTSRYSKKVTEYYQQMYSRYGASGSTLVVVPFNQASKQDLSALVQFIYDEVNHGGLGWDLDYIIPFAAIPEMGIEMDNIDSKSELAHRIMLTNLLRLLGEVAKQKRVHKILTRPAEVILPMSPNHGTFGSDGLYSESKLALETLFNRWYSESWSSYLTICGAVIGWTRGTGLMSGNNIIAEGIEKLGVRTFSQKEMAFNLLGLLTPQIKIMCENGPIMADLNGGLQFVRNLREYTNKLRAEINNSSDVRKAVSIETAMDYKVINGDSADAPFNPSKIKPKANMKFEFPVMKSYEEIKAKAPELEGMLDLDRVVVITGFAEVGPWGNSRTRWEMEASGEFSLEGCVEMAWIMGLIKYFNGSIKGKQYTGWVDAKTQQPVADADIKKKYEKQILEHSGIRLIEPELFSGYDPNRKELIQEVVIQEDMDVFTVDKETAKQFKLQHGEHVEIFPQEDSDEEYSVRILKGAKLYIPKALRFDRLVAGQIPTGWNAKTYGIPEDIIDQVDPLTLYVLVATVEALLSAGVTDPYEFYKYVHVSQVGNCTGSGIGGVSALRGMFKDRYKDLPVQNDVLQESFINTVSAWVNMLLLSSSGPIKTPVGACATAIESVDVGIETILSGKAKIVLVGGADDFQEEGSYEFANMKATSNSLEEFEHGRTPAEMSRPATTTRSGFMEAQGSGIEVLMTASLALKMGVPIYAVAAMASTASDKIGRSVPAPGQGILTTAREYHGSLQYKSPMLDIKYRSRQLRLRKLQAKEWYQGELQYLQGEAESLAVKDVSFKKDEYLAERSEELQREVNQQIKDIQRQYGNEFWKGDPRIAPLRGALATFGLTIDDLGVCSFHGTSTKANDKNESETIDMMMQHLGRTPGNSVYGVFQKFLTGHPKGAAGAWMLNGAIQILQTGLVPGNRNADNIDKVLEKYKYVLFSSRSVQTDGIKAISVTSFGFGQKGAQAVVVNSDYLFAALPKKEYEEYKAKVEQRHKKSYAYMHNALLHNTMFVAKDHAPYTDEQEQRVYLDPLARVSLDKQDKYVFKTSDLQKKGEYVSASALKTASVLSSLATSTTSSSKGVGVDVEMISAINVENDTFIQRNFTPAEIKYCQQVPDSRASFAGRWSAKEAIFKSLNAESKGAGASLKDIEVVSDAKGAPQVKLTGSALDAAKKNGIRNVKVSISHDDVQAVAVAISEY</sequence>
<dbReference type="Gene3D" id="3.40.50.720">
    <property type="entry name" value="NAD(P)-binding Rossmann-like Domain"/>
    <property type="match status" value="1"/>
</dbReference>
<dbReference type="SUPFAM" id="SSF51735">
    <property type="entry name" value="NAD(P)-binding Rossmann-fold domains"/>
    <property type="match status" value="1"/>
</dbReference>
<dbReference type="PANTHER" id="PTHR10982:SF21">
    <property type="entry name" value="FATTY ACID SYNTHASE SUBUNIT BETA"/>
    <property type="match status" value="1"/>
</dbReference>
<feature type="modified residue" description="O-(pantetheine 4'-phosphoryl)serine" evidence="23">
    <location>
        <position position="177"/>
    </location>
</feature>
<dbReference type="InterPro" id="IPR037143">
    <property type="entry name" value="4-PPantetheinyl_Trfase_dom_sf"/>
</dbReference>
<feature type="active site" description="For beta-ketoacyl synthase activity" evidence="20">
    <location>
        <position position="1295"/>
    </location>
</feature>
<evidence type="ECO:0000256" key="3">
    <source>
        <dbReference type="ARBA" id="ARBA00022516"/>
    </source>
</evidence>
<dbReference type="Gene3D" id="3.90.25.70">
    <property type="match status" value="1"/>
</dbReference>
<dbReference type="InterPro" id="IPR036291">
    <property type="entry name" value="NAD(P)-bd_dom_sf"/>
</dbReference>
<dbReference type="Gene3D" id="3.40.47.10">
    <property type="match status" value="1"/>
</dbReference>
<dbReference type="GeneID" id="62197290"/>
<dbReference type="Pfam" id="PF00109">
    <property type="entry name" value="ketoacyl-synt"/>
    <property type="match status" value="1"/>
</dbReference>
<dbReference type="SUPFAM" id="SSF56214">
    <property type="entry name" value="4'-phosphopantetheinyl transferase"/>
    <property type="match status" value="1"/>
</dbReference>
<comment type="catalytic activity">
    <reaction evidence="17 19">
        <text>a fatty acyl-[ACP] + malonyl-[ACP] + H(+) = a 3-oxoacyl-[ACP] + holo-[ACP] + CO2</text>
        <dbReference type="Rhea" id="RHEA:22836"/>
        <dbReference type="Rhea" id="RHEA-COMP:9623"/>
        <dbReference type="Rhea" id="RHEA-COMP:9685"/>
        <dbReference type="Rhea" id="RHEA-COMP:9916"/>
        <dbReference type="Rhea" id="RHEA-COMP:14125"/>
        <dbReference type="ChEBI" id="CHEBI:15378"/>
        <dbReference type="ChEBI" id="CHEBI:16526"/>
        <dbReference type="ChEBI" id="CHEBI:64479"/>
        <dbReference type="ChEBI" id="CHEBI:78449"/>
        <dbReference type="ChEBI" id="CHEBI:78776"/>
        <dbReference type="ChEBI" id="CHEBI:138651"/>
        <dbReference type="EC" id="2.3.1.41"/>
    </reaction>
</comment>
<dbReference type="GO" id="GO:0004321">
    <property type="term" value="F:fatty-acyl-CoA synthase activity"/>
    <property type="evidence" value="ECO:0007669"/>
    <property type="project" value="UniProtKB-EC"/>
</dbReference>
<evidence type="ECO:0000313" key="28">
    <source>
        <dbReference type="Proteomes" id="UP000662931"/>
    </source>
</evidence>
<evidence type="ECO:0000256" key="18">
    <source>
        <dbReference type="ARBA" id="ARBA00060261"/>
    </source>
</evidence>
<comment type="catalytic activity">
    <reaction evidence="16 19">
        <text>a (3R)-hydroxyacyl-[ACP] + NADP(+) = a 3-oxoacyl-[ACP] + NADPH + H(+)</text>
        <dbReference type="Rhea" id="RHEA:17397"/>
        <dbReference type="Rhea" id="RHEA-COMP:9916"/>
        <dbReference type="Rhea" id="RHEA-COMP:9945"/>
        <dbReference type="ChEBI" id="CHEBI:15378"/>
        <dbReference type="ChEBI" id="CHEBI:57783"/>
        <dbReference type="ChEBI" id="CHEBI:58349"/>
        <dbReference type="ChEBI" id="CHEBI:78776"/>
        <dbReference type="ChEBI" id="CHEBI:78827"/>
        <dbReference type="EC" id="1.1.1.100"/>
    </reaction>
</comment>
<protein>
    <recommendedName>
        <fullName evidence="19">Fatty acid synthase subunit alpha</fullName>
        <ecNumber evidence="19">2.3.1.86</ecNumber>
    </recommendedName>
    <domain>
        <recommendedName>
            <fullName evidence="19">3-oxoacyl-[acyl-carrier-protein] reductase</fullName>
            <ecNumber evidence="19">1.1.1.100</ecNumber>
        </recommendedName>
    </domain>
    <domain>
        <recommendedName>
            <fullName evidence="19">3-oxoacyl-[acyl-carrier-protein] synthase</fullName>
            <ecNumber evidence="19">2.3.1.41</ecNumber>
        </recommendedName>
    </domain>
</protein>
<evidence type="ECO:0000256" key="13">
    <source>
        <dbReference type="ARBA" id="ARBA00023160"/>
    </source>
</evidence>
<dbReference type="Proteomes" id="UP000662931">
    <property type="component" value="Chromosome 4"/>
</dbReference>
<proteinExistence type="inferred from homology"/>
<feature type="binding site" evidence="21">
    <location>
        <begin position="1865"/>
        <end position="1867"/>
    </location>
    <ligand>
        <name>acetyl-CoA</name>
        <dbReference type="ChEBI" id="CHEBI:57288"/>
    </ligand>
</feature>
<reference evidence="27" key="1">
    <citation type="submission" date="2020-10" db="EMBL/GenBank/DDBJ databases">
        <authorList>
            <person name="Roach M.J.R."/>
        </authorList>
    </citation>
    <scope>NUCLEOTIDE SEQUENCE</scope>
    <source>
        <strain evidence="27">CBS 1945</strain>
    </source>
</reference>
<feature type="binding site" evidence="22">
    <location>
        <position position="1768"/>
    </location>
    <ligand>
        <name>Mg(2+)</name>
        <dbReference type="ChEBI" id="CHEBI:18420"/>
    </ligand>
</feature>
<dbReference type="EC" id="2.3.1.86" evidence="19"/>
<dbReference type="PROSITE" id="PS00606">
    <property type="entry name" value="KS3_1"/>
    <property type="match status" value="1"/>
</dbReference>
<dbReference type="GO" id="GO:0004316">
    <property type="term" value="F:3-oxoacyl-[acyl-carrier-protein] reductase (NADPH) activity"/>
    <property type="evidence" value="ECO:0007669"/>
    <property type="project" value="UniProtKB-EC"/>
</dbReference>
<evidence type="ECO:0000256" key="21">
    <source>
        <dbReference type="PIRSR" id="PIRSR000454-2"/>
    </source>
</evidence>
<evidence type="ECO:0000256" key="22">
    <source>
        <dbReference type="PIRSR" id="PIRSR000454-3"/>
    </source>
</evidence>
<evidence type="ECO:0000256" key="7">
    <source>
        <dbReference type="ARBA" id="ARBA00022832"/>
    </source>
</evidence>
<organism evidence="27 28">
    <name type="scientific">Eeniella nana</name>
    <name type="common">Yeast</name>
    <name type="synonym">Brettanomyces nanus</name>
    <dbReference type="NCBI Taxonomy" id="13502"/>
    <lineage>
        <taxon>Eukaryota</taxon>
        <taxon>Fungi</taxon>
        <taxon>Dikarya</taxon>
        <taxon>Ascomycota</taxon>
        <taxon>Saccharomycotina</taxon>
        <taxon>Pichiomycetes</taxon>
        <taxon>Pichiales</taxon>
        <taxon>Pichiaceae</taxon>
        <taxon>Brettanomyces</taxon>
    </lineage>
</organism>
<evidence type="ECO:0000256" key="6">
    <source>
        <dbReference type="ARBA" id="ARBA00022723"/>
    </source>
</evidence>
<dbReference type="Gene3D" id="3.90.470.20">
    <property type="entry name" value="4'-phosphopantetheinyl transferase domain"/>
    <property type="match status" value="1"/>
</dbReference>
<gene>
    <name evidence="27" type="primary">FAS2</name>
    <name evidence="27" type="ORF">FOA43_003890</name>
</gene>
<feature type="domain" description="Ketosynthase family 3 (KS3)" evidence="26">
    <location>
        <begin position="1112"/>
        <end position="1651"/>
    </location>
</feature>
<dbReference type="KEGG" id="bnn:FOA43_003890"/>
<dbReference type="SUPFAM" id="SSF52151">
    <property type="entry name" value="FabD/lysophospholipase-like"/>
    <property type="match status" value="1"/>
</dbReference>
<dbReference type="PIRSF" id="PIRSF000454">
    <property type="entry name" value="FAS_yeast_alpha"/>
    <property type="match status" value="1"/>
</dbReference>
<dbReference type="EMBL" id="CP064815">
    <property type="protein sequence ID" value="QPG76501.1"/>
    <property type="molecule type" value="Genomic_DNA"/>
</dbReference>
<dbReference type="InterPro" id="IPR050830">
    <property type="entry name" value="Fungal_FAS"/>
</dbReference>
<feature type="binding site" evidence="21">
    <location>
        <position position="1792"/>
    </location>
    <ligand>
        <name>acetyl-CoA</name>
        <dbReference type="ChEBI" id="CHEBI:57288"/>
    </ligand>
</feature>
<dbReference type="Pfam" id="PF18325">
    <property type="entry name" value="Fas_alpha_ACP"/>
    <property type="match status" value="1"/>
</dbReference>
<dbReference type="EC" id="1.1.1.100" evidence="19"/>
<feature type="binding site" evidence="22">
    <location>
        <position position="1766"/>
    </location>
    <ligand>
        <name>Mg(2+)</name>
        <dbReference type="ChEBI" id="CHEBI:18420"/>
    </ligand>
</feature>
<keyword evidence="4" id="KW-0597">Phosphoprotein</keyword>
<dbReference type="GO" id="GO:0005835">
    <property type="term" value="C:fatty acid synthase complex"/>
    <property type="evidence" value="ECO:0007669"/>
    <property type="project" value="InterPro"/>
</dbReference>
<dbReference type="InterPro" id="IPR026025">
    <property type="entry name" value="FAS_alpha_yeast"/>
</dbReference>
<evidence type="ECO:0000256" key="20">
    <source>
        <dbReference type="PIRSR" id="PIRSR000454-1"/>
    </source>
</evidence>
<evidence type="ECO:0000259" key="26">
    <source>
        <dbReference type="PROSITE" id="PS52004"/>
    </source>
</evidence>
<keyword evidence="13" id="KW-0275">Fatty acid biosynthesis</keyword>
<dbReference type="InterPro" id="IPR002582">
    <property type="entry name" value="ACPS"/>
</dbReference>
<dbReference type="GO" id="GO:0000287">
    <property type="term" value="F:magnesium ion binding"/>
    <property type="evidence" value="ECO:0007669"/>
    <property type="project" value="InterPro"/>
</dbReference>
<dbReference type="InterPro" id="IPR018201">
    <property type="entry name" value="Ketoacyl_synth_AS"/>
</dbReference>
<comment type="catalytic activity">
    <reaction evidence="15">
        <text>acetyl-CoA + n malonyl-CoA + 2n NADPH + 4n H(+) = a long-chain-acyl-CoA + n CoA + n CO2 + 2n NADP(+).</text>
        <dbReference type="EC" id="2.3.1.86"/>
    </reaction>
</comment>